<gene>
    <name evidence="3" type="ordered locus">Sare_1096</name>
</gene>
<evidence type="ECO:0000313" key="3">
    <source>
        <dbReference type="EMBL" id="ABV97004.1"/>
    </source>
</evidence>
<organism evidence="3">
    <name type="scientific">Salinispora arenicola (strain CNS-205)</name>
    <dbReference type="NCBI Taxonomy" id="391037"/>
    <lineage>
        <taxon>Bacteria</taxon>
        <taxon>Bacillati</taxon>
        <taxon>Actinomycetota</taxon>
        <taxon>Actinomycetes</taxon>
        <taxon>Micromonosporales</taxon>
        <taxon>Micromonosporaceae</taxon>
        <taxon>Salinispora</taxon>
    </lineage>
</organism>
<accession>A8M5D0</accession>
<name>A8M5D0_SALAI</name>
<keyword evidence="1" id="KW-0175">Coiled coil</keyword>
<dbReference type="SUPFAM" id="SSF58104">
    <property type="entry name" value="Methyl-accepting chemotaxis protein (MCP) signaling domain"/>
    <property type="match status" value="1"/>
</dbReference>
<feature type="coiled-coil region" evidence="1">
    <location>
        <begin position="91"/>
        <end position="118"/>
    </location>
</feature>
<feature type="region of interest" description="Disordered" evidence="2">
    <location>
        <begin position="17"/>
        <end position="43"/>
    </location>
</feature>
<dbReference type="AlphaFoldDB" id="A8M5D0"/>
<protein>
    <recommendedName>
        <fullName evidence="4">Methyl-accepting chemotaxis protein</fullName>
    </recommendedName>
</protein>
<sequence>MLRDPIVAGTAVHSPLLPAPLAGPEPDRSIERHGRRRNTPGATVLLPRPASVLGLARYALASAASVATVPARALAALEGMEVLLTRINGVMDRIEESLDRTDRVLTAAEAAVARAEQTTRTAGAAADTAEAVANAAEAVANTAEALANTAESVAGRAAATAADAAEAVARAAELLAAYEPTPRQGGQPADVPAD</sequence>
<dbReference type="HOGENOM" id="CLU_1401566_0_0_11"/>
<evidence type="ECO:0000256" key="1">
    <source>
        <dbReference type="SAM" id="Coils"/>
    </source>
</evidence>
<evidence type="ECO:0000256" key="2">
    <source>
        <dbReference type="SAM" id="MobiDB-lite"/>
    </source>
</evidence>
<proteinExistence type="predicted"/>
<dbReference type="KEGG" id="saq:Sare_1096"/>
<dbReference type="OrthoDB" id="4774719at2"/>
<dbReference type="STRING" id="391037.Sare_1096"/>
<reference evidence="3" key="1">
    <citation type="submission" date="2007-10" db="EMBL/GenBank/DDBJ databases">
        <title>Complete sequence of Salinispora arenicola CNS-205.</title>
        <authorList>
            <consortium name="US DOE Joint Genome Institute"/>
            <person name="Copeland A."/>
            <person name="Lucas S."/>
            <person name="Lapidus A."/>
            <person name="Barry K."/>
            <person name="Glavina del Rio T."/>
            <person name="Dalin E."/>
            <person name="Tice H."/>
            <person name="Pitluck S."/>
            <person name="Foster B."/>
            <person name="Schmutz J."/>
            <person name="Larimer F."/>
            <person name="Land M."/>
            <person name="Hauser L."/>
            <person name="Kyrpides N."/>
            <person name="Ivanova N."/>
            <person name="Jensen P.R."/>
            <person name="Moore B.S."/>
            <person name="Penn K."/>
            <person name="Jenkins C."/>
            <person name="Udwary D."/>
            <person name="Xiang L."/>
            <person name="Gontang E."/>
            <person name="Richardson P."/>
        </authorList>
    </citation>
    <scope>NUCLEOTIDE SEQUENCE [LARGE SCALE GENOMIC DNA]</scope>
    <source>
        <strain evidence="3">CNS-205</strain>
    </source>
</reference>
<evidence type="ECO:0008006" key="4">
    <source>
        <dbReference type="Google" id="ProtNLM"/>
    </source>
</evidence>
<dbReference type="EMBL" id="CP000850">
    <property type="protein sequence ID" value="ABV97004.1"/>
    <property type="molecule type" value="Genomic_DNA"/>
</dbReference>
<dbReference type="PATRIC" id="fig|391037.6.peg.1112"/>